<dbReference type="GO" id="GO:0005524">
    <property type="term" value="F:ATP binding"/>
    <property type="evidence" value="ECO:0007669"/>
    <property type="project" value="UniProtKB-KW"/>
</dbReference>
<dbReference type="Proteomes" id="UP000030993">
    <property type="component" value="Unassembled WGS sequence"/>
</dbReference>
<evidence type="ECO:0000313" key="8">
    <source>
        <dbReference type="Proteomes" id="UP000030993"/>
    </source>
</evidence>
<keyword evidence="2" id="KW-0378">Hydrolase</keyword>
<name>A0A0B2JZM0_9FIRM</name>
<feature type="domain" description="Helicase C-terminal" evidence="6">
    <location>
        <begin position="531"/>
        <end position="687"/>
    </location>
</feature>
<comment type="caution">
    <text evidence="7">The sequence shown here is derived from an EMBL/GenBank/DDBJ whole genome shotgun (WGS) entry which is preliminary data.</text>
</comment>
<dbReference type="GO" id="GO:0016787">
    <property type="term" value="F:hydrolase activity"/>
    <property type="evidence" value="ECO:0007669"/>
    <property type="project" value="UniProtKB-KW"/>
</dbReference>
<dbReference type="PANTHER" id="PTHR11274:SF0">
    <property type="entry name" value="GENERAL TRANSCRIPTION AND DNA REPAIR FACTOR IIH HELICASE SUBUNIT XPB"/>
    <property type="match status" value="1"/>
</dbReference>
<evidence type="ECO:0000259" key="6">
    <source>
        <dbReference type="PROSITE" id="PS51194"/>
    </source>
</evidence>
<dbReference type="RefSeq" id="WP_039208291.1">
    <property type="nucleotide sequence ID" value="NZ_JSCE01000143.1"/>
</dbReference>
<keyword evidence="3" id="KW-0347">Helicase</keyword>
<dbReference type="PROSITE" id="PS51192">
    <property type="entry name" value="HELICASE_ATP_BIND_1"/>
    <property type="match status" value="1"/>
</dbReference>
<dbReference type="InterPro" id="IPR027417">
    <property type="entry name" value="P-loop_NTPase"/>
</dbReference>
<dbReference type="InterPro" id="IPR014001">
    <property type="entry name" value="Helicase_ATP-bd"/>
</dbReference>
<dbReference type="SMART" id="SM00487">
    <property type="entry name" value="DEXDc"/>
    <property type="match status" value="1"/>
</dbReference>
<dbReference type="PANTHER" id="PTHR11274">
    <property type="entry name" value="RAD25/XP-B DNA REPAIR HELICASE"/>
    <property type="match status" value="1"/>
</dbReference>
<proteinExistence type="predicted"/>
<protein>
    <submittedName>
        <fullName evidence="7">Type III restriction protein res subunit</fullName>
    </submittedName>
</protein>
<evidence type="ECO:0000256" key="1">
    <source>
        <dbReference type="ARBA" id="ARBA00022741"/>
    </source>
</evidence>
<feature type="domain" description="Helicase ATP-binding" evidence="5">
    <location>
        <begin position="272"/>
        <end position="440"/>
    </location>
</feature>
<dbReference type="CDD" id="cd09179">
    <property type="entry name" value="PLDc_N_DEXD_a"/>
    <property type="match status" value="1"/>
</dbReference>
<dbReference type="InterPro" id="IPR006935">
    <property type="entry name" value="Helicase/UvrB_N"/>
</dbReference>
<accession>A0A0B2JZM0</accession>
<evidence type="ECO:0000256" key="2">
    <source>
        <dbReference type="ARBA" id="ARBA00022801"/>
    </source>
</evidence>
<dbReference type="Pfam" id="PF00271">
    <property type="entry name" value="Helicase_C"/>
    <property type="match status" value="1"/>
</dbReference>
<dbReference type="Pfam" id="PF04851">
    <property type="entry name" value="ResIII"/>
    <property type="match status" value="1"/>
</dbReference>
<dbReference type="PROSITE" id="PS51194">
    <property type="entry name" value="HELICASE_CTER"/>
    <property type="match status" value="1"/>
</dbReference>
<dbReference type="AlphaFoldDB" id="A0A0B2JZM0"/>
<dbReference type="CDD" id="cd17926">
    <property type="entry name" value="DEXHc_RE"/>
    <property type="match status" value="1"/>
</dbReference>
<dbReference type="SMART" id="SM00490">
    <property type="entry name" value="HELICc"/>
    <property type="match status" value="1"/>
</dbReference>
<sequence>MELTEHDFRPDYNKSDHNIAEDFYLPAMRSSCRYDRISGYFGSTIYILAWSALQEFVDNGGKIRLICSPIISDADKEAMTEGYSAVNDEMVKEALSRELKELFAVERLSKPSRALACLVAEGIIDVKVAVPESGMEPDLERLFHDKVGVFFDRSGNAVGFRGSMNETFQGLSDGGNLESIDVFPSWADWRDSQRLESAVNYFNRLWSKTESNVLVYDFPEAVQKSLIEKSNGYDWRTLVKEISTSVSLAKKWSPNKRNSSRVPREHQLTALENWVKNGRRGILEHATGSGKTFTAICAIRDALDRGKTVLVLVPSKELLRQWKNEIEIAIKDIPIRFLMCGDGFNSWKCDNTLQLWTRPSNGENKVTIAIMDTACSNQFVQSVVSGTHLLLVADEVHRIGSPARKNTLRIDAGERLGLSATPVRYGDPVGTSAIFDYFGGVVPPVFSLEDAIKSGVLTKYYYHPLQVHLTSEEQDDWNAFTKEIRRMIAMYKKKGESISSIIASNSRLQMKLLARARIVKQAKNKISLALDVVKKYYKKNQKWIVYCDNQGQLGTVLSLLLKNGYDAYEYHSDMSGDRDETLNYFGKYGGVLVSIRCLDEGVDIPSTTHALILASSKNPREFIQRRGRILRRYPGKHFAQLYDAIVVPEQSCGTEDDTDSSIVLAELSRAIQFGEWAENPSCVSDLRIIARRYGINYQDIKDGGLEDDGETEFE</sequence>
<evidence type="ECO:0000259" key="5">
    <source>
        <dbReference type="PROSITE" id="PS51192"/>
    </source>
</evidence>
<dbReference type="InterPro" id="IPR001650">
    <property type="entry name" value="Helicase_C-like"/>
</dbReference>
<dbReference type="InterPro" id="IPR050615">
    <property type="entry name" value="ATP-dep_DNA_Helicase"/>
</dbReference>
<evidence type="ECO:0000313" key="7">
    <source>
        <dbReference type="EMBL" id="KHM52066.1"/>
    </source>
</evidence>
<dbReference type="Gene3D" id="3.40.50.300">
    <property type="entry name" value="P-loop containing nucleotide triphosphate hydrolases"/>
    <property type="match status" value="2"/>
</dbReference>
<keyword evidence="4" id="KW-0067">ATP-binding</keyword>
<dbReference type="SUPFAM" id="SSF52540">
    <property type="entry name" value="P-loop containing nucleoside triphosphate hydrolases"/>
    <property type="match status" value="1"/>
</dbReference>
<dbReference type="STRING" id="82374.NZ47_07000"/>
<dbReference type="EMBL" id="JSCE01000143">
    <property type="protein sequence ID" value="KHM52066.1"/>
    <property type="molecule type" value="Genomic_DNA"/>
</dbReference>
<keyword evidence="8" id="KW-1185">Reference proteome</keyword>
<dbReference type="GO" id="GO:0003677">
    <property type="term" value="F:DNA binding"/>
    <property type="evidence" value="ECO:0007669"/>
    <property type="project" value="InterPro"/>
</dbReference>
<organism evidence="7 8">
    <name type="scientific">Anaerovibrio lipolyticus</name>
    <dbReference type="NCBI Taxonomy" id="82374"/>
    <lineage>
        <taxon>Bacteria</taxon>
        <taxon>Bacillati</taxon>
        <taxon>Bacillota</taxon>
        <taxon>Negativicutes</taxon>
        <taxon>Selenomonadales</taxon>
        <taxon>Selenomonadaceae</taxon>
        <taxon>Anaerovibrio</taxon>
    </lineage>
</organism>
<keyword evidence="1" id="KW-0547">Nucleotide-binding</keyword>
<evidence type="ECO:0000256" key="4">
    <source>
        <dbReference type="ARBA" id="ARBA00022840"/>
    </source>
</evidence>
<dbReference type="GO" id="GO:0004386">
    <property type="term" value="F:helicase activity"/>
    <property type="evidence" value="ECO:0007669"/>
    <property type="project" value="UniProtKB-KW"/>
</dbReference>
<gene>
    <name evidence="7" type="ORF">NZ47_07000</name>
</gene>
<reference evidence="7 8" key="1">
    <citation type="journal article" date="2013" name="PLoS ONE">
        <title>Identification and characterization of three novel lipases belonging to families II and V from Anaerovibrio lipolyticus 5ST.</title>
        <authorList>
            <person name="Prive F."/>
            <person name="Kaderbhai N.N."/>
            <person name="Girdwood S."/>
            <person name="Worgan H.J."/>
            <person name="Pinloche E."/>
            <person name="Scollan N.D."/>
            <person name="Huws S.A."/>
            <person name="Newbold C.J."/>
        </authorList>
    </citation>
    <scope>NUCLEOTIDE SEQUENCE [LARGE SCALE GENOMIC DNA]</scope>
    <source>
        <strain evidence="7 8">5S</strain>
    </source>
</reference>
<evidence type="ECO:0000256" key="3">
    <source>
        <dbReference type="ARBA" id="ARBA00022806"/>
    </source>
</evidence>